<evidence type="ECO:0000313" key="3">
    <source>
        <dbReference type="EMBL" id="QDT36577.1"/>
    </source>
</evidence>
<evidence type="ECO:0008006" key="5">
    <source>
        <dbReference type="Google" id="ProtNLM"/>
    </source>
</evidence>
<protein>
    <recommendedName>
        <fullName evidence="5">DUF368 domain-containing protein</fullName>
    </recommendedName>
</protein>
<keyword evidence="2" id="KW-0812">Transmembrane</keyword>
<feature type="transmembrane region" description="Helical" evidence="2">
    <location>
        <begin position="299"/>
        <end position="319"/>
    </location>
</feature>
<evidence type="ECO:0000313" key="4">
    <source>
        <dbReference type="Proteomes" id="UP000317318"/>
    </source>
</evidence>
<feature type="compositionally biased region" description="Basic and acidic residues" evidence="1">
    <location>
        <begin position="41"/>
        <end position="53"/>
    </location>
</feature>
<dbReference type="EMBL" id="CP036268">
    <property type="protein sequence ID" value="QDT36577.1"/>
    <property type="molecule type" value="Genomic_DNA"/>
</dbReference>
<keyword evidence="4" id="KW-1185">Reference proteome</keyword>
<dbReference type="Proteomes" id="UP000317318">
    <property type="component" value="Chromosome"/>
</dbReference>
<feature type="region of interest" description="Disordered" evidence="1">
    <location>
        <begin position="1"/>
        <end position="58"/>
    </location>
</feature>
<keyword evidence="2" id="KW-1133">Transmembrane helix</keyword>
<feature type="transmembrane region" description="Helical" evidence="2">
    <location>
        <begin position="267"/>
        <end position="287"/>
    </location>
</feature>
<evidence type="ECO:0000256" key="2">
    <source>
        <dbReference type="SAM" id="Phobius"/>
    </source>
</evidence>
<evidence type="ECO:0000256" key="1">
    <source>
        <dbReference type="SAM" id="MobiDB-lite"/>
    </source>
</evidence>
<organism evidence="3 4">
    <name type="scientific">Stratiformator vulcanicus</name>
    <dbReference type="NCBI Taxonomy" id="2527980"/>
    <lineage>
        <taxon>Bacteria</taxon>
        <taxon>Pseudomonadati</taxon>
        <taxon>Planctomycetota</taxon>
        <taxon>Planctomycetia</taxon>
        <taxon>Planctomycetales</taxon>
        <taxon>Planctomycetaceae</taxon>
        <taxon>Stratiformator</taxon>
    </lineage>
</organism>
<dbReference type="KEGG" id="svp:Pan189_09370"/>
<keyword evidence="2" id="KW-0472">Membrane</keyword>
<dbReference type="PANTHER" id="PTHR37308">
    <property type="entry name" value="INTEGRAL MEMBRANE PROTEIN"/>
    <property type="match status" value="1"/>
</dbReference>
<name>A0A517QY85_9PLAN</name>
<dbReference type="InterPro" id="IPR007163">
    <property type="entry name" value="VCA0040-like"/>
</dbReference>
<reference evidence="3 4" key="1">
    <citation type="submission" date="2019-02" db="EMBL/GenBank/DDBJ databases">
        <title>Deep-cultivation of Planctomycetes and their phenomic and genomic characterization uncovers novel biology.</title>
        <authorList>
            <person name="Wiegand S."/>
            <person name="Jogler M."/>
            <person name="Boedeker C."/>
            <person name="Pinto D."/>
            <person name="Vollmers J."/>
            <person name="Rivas-Marin E."/>
            <person name="Kohn T."/>
            <person name="Peeters S.H."/>
            <person name="Heuer A."/>
            <person name="Rast P."/>
            <person name="Oberbeckmann S."/>
            <person name="Bunk B."/>
            <person name="Jeske O."/>
            <person name="Meyerdierks A."/>
            <person name="Storesund J.E."/>
            <person name="Kallscheuer N."/>
            <person name="Luecker S."/>
            <person name="Lage O.M."/>
            <person name="Pohl T."/>
            <person name="Merkel B.J."/>
            <person name="Hornburger P."/>
            <person name="Mueller R.-W."/>
            <person name="Bruemmer F."/>
            <person name="Labrenz M."/>
            <person name="Spormann A.M."/>
            <person name="Op den Camp H."/>
            <person name="Overmann J."/>
            <person name="Amann R."/>
            <person name="Jetten M.S.M."/>
            <person name="Mascher T."/>
            <person name="Medema M.H."/>
            <person name="Devos D.P."/>
            <person name="Kaster A.-K."/>
            <person name="Ovreas L."/>
            <person name="Rohde M."/>
            <person name="Galperin M.Y."/>
            <person name="Jogler C."/>
        </authorList>
    </citation>
    <scope>NUCLEOTIDE SEQUENCE [LARGE SCALE GENOMIC DNA]</scope>
    <source>
        <strain evidence="3 4">Pan189</strain>
    </source>
</reference>
<feature type="transmembrane region" description="Helical" evidence="2">
    <location>
        <begin position="194"/>
        <end position="213"/>
    </location>
</feature>
<accession>A0A517QY85</accession>
<feature type="transmembrane region" description="Helical" evidence="2">
    <location>
        <begin position="168"/>
        <end position="187"/>
    </location>
</feature>
<feature type="compositionally biased region" description="Low complexity" evidence="1">
    <location>
        <begin position="1"/>
        <end position="18"/>
    </location>
</feature>
<proteinExistence type="predicted"/>
<feature type="transmembrane region" description="Helical" evidence="2">
    <location>
        <begin position="219"/>
        <end position="236"/>
    </location>
</feature>
<feature type="transmembrane region" description="Helical" evidence="2">
    <location>
        <begin position="132"/>
        <end position="156"/>
    </location>
</feature>
<sequence length="380" mass="39930">MIVSSPARSGSPRSSEPGTIHDRREYQVHLTEQTTVSTVMEDDKATPTDHTSEAESGAASAGSDVVALAKSSAAHFGRGILMGGADIIPGVSGGTVALIVGIYDRLVRAVSRVDGTLIRMILRLDVVGAAKYLDLMLLIPLVLGIGVGILSLSGVIEYLLTDQREPTFATFFGLIVGSAVLVGRMVTAWTWSRAGIAAAAAVTAFVLVGLPFLSDPPSHPAYLFVCGAIAITAMILPGISGSYLLLVLGAYGTVLEMLNGIRAGDVTGSAIASLAAFGAGIVVGILSFSKLLRWLLEHYYAVTMAALTGLMIGSLRRLWPFQVDLTPDIEKLGHKRYELVMPEFGDATTWIALGGAIAGFAVILLLDRFANRQSASIESK</sequence>
<dbReference type="PANTHER" id="PTHR37308:SF1">
    <property type="entry name" value="POLYPRENYL-PHOSPHATE TRANSPORTER"/>
    <property type="match status" value="1"/>
</dbReference>
<dbReference type="Pfam" id="PF04018">
    <property type="entry name" value="VCA0040-like"/>
    <property type="match status" value="1"/>
</dbReference>
<gene>
    <name evidence="3" type="ORF">Pan189_09370</name>
</gene>
<dbReference type="AlphaFoldDB" id="A0A517QY85"/>
<feature type="transmembrane region" description="Helical" evidence="2">
    <location>
        <begin position="347"/>
        <end position="366"/>
    </location>
</feature>